<dbReference type="SUPFAM" id="SSF51197">
    <property type="entry name" value="Clavaminate synthase-like"/>
    <property type="match status" value="1"/>
</dbReference>
<dbReference type="OrthoDB" id="8249012at2759"/>
<keyword evidence="2" id="KW-1185">Reference proteome</keyword>
<dbReference type="EMBL" id="HG793127">
    <property type="protein sequence ID" value="CDK26969.1"/>
    <property type="molecule type" value="Genomic_DNA"/>
</dbReference>
<dbReference type="STRING" id="1382522.W6MKB3"/>
<dbReference type="PANTHER" id="PTHR30613:SF1">
    <property type="entry name" value="DUF1479 DOMAIN PROTEIN (AFU_ORTHOLOGUE AFUA_5G09280)"/>
    <property type="match status" value="1"/>
</dbReference>
<reference evidence="1" key="2">
    <citation type="submission" date="2014-02" db="EMBL/GenBank/DDBJ databases">
        <title>Complete DNA sequence of /Kuraishia capsulata/ illustrates novel genomic features among budding yeasts (/Saccharomycotina/).</title>
        <authorList>
            <person name="Morales L."/>
            <person name="Noel B."/>
            <person name="Porcel B."/>
            <person name="Marcet-Houben M."/>
            <person name="Hullo M-F."/>
            <person name="Sacerdot C."/>
            <person name="Tekaia F."/>
            <person name="Leh-Louis V."/>
            <person name="Despons L."/>
            <person name="Khanna V."/>
            <person name="Aury J-M."/>
            <person name="Barbe V."/>
            <person name="Couloux A."/>
            <person name="Labadie K."/>
            <person name="Pelletier E."/>
            <person name="Souciet J-L."/>
            <person name="Boekhout T."/>
            <person name="Gabaldon T."/>
            <person name="Wincker P."/>
            <person name="Dujon B."/>
        </authorList>
    </citation>
    <scope>NUCLEOTIDE SEQUENCE</scope>
    <source>
        <strain evidence="1">CBS 1993</strain>
    </source>
</reference>
<dbReference type="Gene3D" id="2.60.120.330">
    <property type="entry name" value="B-lactam Antibiotic, Isopenicillin N Synthase, Chain"/>
    <property type="match status" value="1"/>
</dbReference>
<reference evidence="1" key="1">
    <citation type="submission" date="2013-12" db="EMBL/GenBank/DDBJ databases">
        <authorList>
            <person name="Genoscope - CEA"/>
        </authorList>
    </citation>
    <scope>NUCLEOTIDE SEQUENCE</scope>
    <source>
        <strain evidence="1">CBS 1993</strain>
    </source>
</reference>
<accession>W6MKB3</accession>
<dbReference type="PANTHER" id="PTHR30613">
    <property type="entry name" value="UNCHARACTERIZED PROTEIN YBIU-RELATED"/>
    <property type="match status" value="1"/>
</dbReference>
<dbReference type="AlphaFoldDB" id="W6MKB3"/>
<dbReference type="HOGENOM" id="CLU_011148_0_0_1"/>
<evidence type="ECO:0000313" key="1">
    <source>
        <dbReference type="EMBL" id="CDK26969.1"/>
    </source>
</evidence>
<evidence type="ECO:0000313" key="2">
    <source>
        <dbReference type="Proteomes" id="UP000019384"/>
    </source>
</evidence>
<organism evidence="1 2">
    <name type="scientific">Kuraishia capsulata CBS 1993</name>
    <dbReference type="NCBI Taxonomy" id="1382522"/>
    <lineage>
        <taxon>Eukaryota</taxon>
        <taxon>Fungi</taxon>
        <taxon>Dikarya</taxon>
        <taxon>Ascomycota</taxon>
        <taxon>Saccharomycotina</taxon>
        <taxon>Pichiomycetes</taxon>
        <taxon>Pichiales</taxon>
        <taxon>Pichiaceae</taxon>
        <taxon>Kuraishia</taxon>
    </lineage>
</organism>
<dbReference type="GeneID" id="34520353"/>
<sequence>MTVPAQTITETPEVLKVSVHPKLPELPERFALLKRDIIKPEHEEKVKASYKRLLVALEAKTEEIAQAGSSYVPEVKWSDIKANNNVIPDETIELFKERGCIIVRGVIPESVAEKWFENLQDFVTKHPEVGGYPQPYPANWFAYWTEGQVQARSHPEIMKLMKVMGQVWHAGPDTLIDTDSQVVYADRFRIRYPGKQVSLMLHLDSGAIERWEDDQYRSVYQKIFEGDWEEFDPFSLDARPNAKSDLYSGLAGRPSACSAFRSLQGWLSLSDTKKGEGTVRFLPDLKLAMAYMMLRPFFWKDDENLDFETSKFPGAVPGSGQYFPNAKWYPHLNHEKSVVGITDVRPGDYVFWHCDLAHEVDKLHPGTKHSSVFFNPQVPLCPYNIENMIKVRSAFEMVMPPADFLPDLEKRKMEKHYESEYPDHGARLENILTDDGMRAMGLKAFDIDEPGLTPGQKEVRKMANEAILESFGSFKA</sequence>
<dbReference type="Proteomes" id="UP000019384">
    <property type="component" value="Unassembled WGS sequence"/>
</dbReference>
<dbReference type="InterPro" id="IPR010856">
    <property type="entry name" value="Gig2-like"/>
</dbReference>
<proteinExistence type="predicted"/>
<dbReference type="RefSeq" id="XP_022458965.1">
    <property type="nucleotide sequence ID" value="XM_022603239.1"/>
</dbReference>
<evidence type="ECO:0008006" key="3">
    <source>
        <dbReference type="Google" id="ProtNLM"/>
    </source>
</evidence>
<protein>
    <recommendedName>
        <fullName evidence="3">DUF1479-domain-containing protein</fullName>
    </recommendedName>
</protein>
<dbReference type="Pfam" id="PF07350">
    <property type="entry name" value="Gig2-like"/>
    <property type="match status" value="1"/>
</dbReference>
<gene>
    <name evidence="1" type="ORF">KUCA_T00002946001</name>
</gene>
<dbReference type="InterPro" id="IPR027443">
    <property type="entry name" value="IPNS-like_sf"/>
</dbReference>
<name>W6MKB3_9ASCO</name>